<evidence type="ECO:0000256" key="9">
    <source>
        <dbReference type="HAMAP-Rule" id="MF_03162"/>
    </source>
</evidence>
<dbReference type="EMBL" id="AAZO01002433">
    <property type="status" value="NOT_ANNOTATED_CDS"/>
    <property type="molecule type" value="Genomic_DNA"/>
</dbReference>
<dbReference type="eggNOG" id="KOG1099">
    <property type="taxonomic scope" value="Eukaryota"/>
</dbReference>
<dbReference type="InParanoid" id="E0VHU2"/>
<dbReference type="GO" id="GO:0002128">
    <property type="term" value="P:tRNA nucleoside ribose methylation"/>
    <property type="evidence" value="ECO:0007669"/>
    <property type="project" value="UniProtKB-UniRule"/>
</dbReference>
<dbReference type="FunFam" id="3.40.50.150:FF:000040">
    <property type="entry name" value="Putative ribosomal RNA methyltransferase 1"/>
    <property type="match status" value="1"/>
</dbReference>
<keyword evidence="6 9" id="KW-0949">S-adenosyl-L-methionine</keyword>
<evidence type="ECO:0000256" key="1">
    <source>
        <dbReference type="ARBA" id="ARBA00004123"/>
    </source>
</evidence>
<dbReference type="CTD" id="8237408"/>
<evidence type="ECO:0000256" key="10">
    <source>
        <dbReference type="SAM" id="MobiDB-lite"/>
    </source>
</evidence>
<reference evidence="12" key="1">
    <citation type="submission" date="2007-04" db="EMBL/GenBank/DDBJ databases">
        <title>Annotation of Pediculus humanus corporis strain USDA.</title>
        <authorList>
            <person name="Kirkness E."/>
            <person name="Hannick L."/>
            <person name="Hass B."/>
            <person name="Bruggner R."/>
            <person name="Lawson D."/>
            <person name="Bidwell S."/>
            <person name="Joardar V."/>
            <person name="Caler E."/>
            <person name="Walenz B."/>
            <person name="Inman J."/>
            <person name="Schobel S."/>
            <person name="Galinsky K."/>
            <person name="Amedeo P."/>
            <person name="Strausberg R."/>
        </authorList>
    </citation>
    <scope>NUCLEOTIDE SEQUENCE</scope>
    <source>
        <strain evidence="12">USDA</strain>
    </source>
</reference>
<keyword evidence="4 9" id="KW-0489">Methyltransferase</keyword>
<comment type="catalytic activity">
    <reaction evidence="8 9">
        <text>cytidine(32)/guanosine(34) in tRNA + 2 S-adenosyl-L-methionine = 2'-O-methylcytidine(32)/2'-O-methylguanosine(34) in tRNA + 2 S-adenosyl-L-homocysteine + 2 H(+)</text>
        <dbReference type="Rhea" id="RHEA:42396"/>
        <dbReference type="Rhea" id="RHEA-COMP:10246"/>
        <dbReference type="Rhea" id="RHEA-COMP:10247"/>
        <dbReference type="ChEBI" id="CHEBI:15378"/>
        <dbReference type="ChEBI" id="CHEBI:57856"/>
        <dbReference type="ChEBI" id="CHEBI:59789"/>
        <dbReference type="ChEBI" id="CHEBI:74269"/>
        <dbReference type="ChEBI" id="CHEBI:74445"/>
        <dbReference type="ChEBI" id="CHEBI:74495"/>
        <dbReference type="ChEBI" id="CHEBI:82748"/>
        <dbReference type="EC" id="2.1.1.205"/>
    </reaction>
</comment>
<dbReference type="GO" id="GO:0005634">
    <property type="term" value="C:nucleus"/>
    <property type="evidence" value="ECO:0007669"/>
    <property type="project" value="UniProtKB-SubCell"/>
</dbReference>
<feature type="domain" description="Ribosomal RNA methyltransferase FtsJ" evidence="11">
    <location>
        <begin position="21"/>
        <end position="206"/>
    </location>
</feature>
<dbReference type="InterPro" id="IPR002877">
    <property type="entry name" value="RNA_MeTrfase_FtsJ_dom"/>
</dbReference>
<evidence type="ECO:0000256" key="2">
    <source>
        <dbReference type="ARBA" id="ARBA00004496"/>
    </source>
</evidence>
<evidence type="ECO:0000259" key="11">
    <source>
        <dbReference type="Pfam" id="PF01728"/>
    </source>
</evidence>
<comment type="function">
    <text evidence="9">Methylates the 2'-O-ribose of nucleotides at positions 32 and 34 of the tRNA anticodon loop of substrate tRNAs.</text>
</comment>
<keyword evidence="14" id="KW-1185">Reference proteome</keyword>
<name>E0VHU2_PEDHC</name>
<dbReference type="STRING" id="121224.E0VHU2"/>
<comment type="similarity">
    <text evidence="9">Belongs to the class I-like SAM-binding methyltransferase superfamily. RNA methyltransferase RlmE family. TRM7 subfamily.</text>
</comment>
<dbReference type="EnsemblMetazoa" id="PHUM211020-RA">
    <property type="protein sequence ID" value="PHUM211020-PA"/>
    <property type="gene ID" value="PHUM211020"/>
</dbReference>
<gene>
    <name evidence="13" type="primary">8237408</name>
    <name evidence="12" type="ORF">Phum_PHUM211020</name>
</gene>
<dbReference type="HOGENOM" id="CLU_009422_1_2_1"/>
<dbReference type="Gene3D" id="3.40.50.150">
    <property type="entry name" value="Vaccinia Virus protein VP39"/>
    <property type="match status" value="1"/>
</dbReference>
<dbReference type="InterPro" id="IPR028590">
    <property type="entry name" value="RNA_methyltr_E_TRM7"/>
</dbReference>
<evidence type="ECO:0000256" key="6">
    <source>
        <dbReference type="ARBA" id="ARBA00022691"/>
    </source>
</evidence>
<dbReference type="RefSeq" id="XP_002425603.1">
    <property type="nucleotide sequence ID" value="XM_002425558.1"/>
</dbReference>
<dbReference type="OMA" id="FIVCLNF"/>
<evidence type="ECO:0000313" key="14">
    <source>
        <dbReference type="Proteomes" id="UP000009046"/>
    </source>
</evidence>
<dbReference type="InterPro" id="IPR050082">
    <property type="entry name" value="RNA_methyltr_RlmE"/>
</dbReference>
<dbReference type="VEuPathDB" id="VectorBase:PHUM211020"/>
<dbReference type="EC" id="2.1.1.205" evidence="9"/>
<dbReference type="GeneID" id="8237408"/>
<dbReference type="AlphaFoldDB" id="E0VHU2"/>
<evidence type="ECO:0000313" key="13">
    <source>
        <dbReference type="EnsemblMetazoa" id="PHUM211020-PA"/>
    </source>
</evidence>
<keyword evidence="5 9" id="KW-0808">Transferase</keyword>
<dbReference type="PANTHER" id="PTHR10920:SF12">
    <property type="entry name" value="TRNA (CYTIDINE(32)_GUANOSINE(34)-2'-O)-METHYLTRANSFERASE-RELATED"/>
    <property type="match status" value="1"/>
</dbReference>
<dbReference type="Pfam" id="PF01728">
    <property type="entry name" value="FtsJ"/>
    <property type="match status" value="1"/>
</dbReference>
<reference evidence="13" key="3">
    <citation type="submission" date="2021-02" db="UniProtKB">
        <authorList>
            <consortium name="EnsemblMetazoa"/>
        </authorList>
    </citation>
    <scope>IDENTIFICATION</scope>
    <source>
        <strain evidence="13">USDA</strain>
    </source>
</reference>
<dbReference type="GO" id="GO:0005737">
    <property type="term" value="C:cytoplasm"/>
    <property type="evidence" value="ECO:0007669"/>
    <property type="project" value="UniProtKB-SubCell"/>
</dbReference>
<protein>
    <recommendedName>
        <fullName evidence="9">Putative tRNA (cytidine(32)/guanosine(34)-2'-O)-methyltransferase</fullName>
        <ecNumber evidence="9">2.1.1.205</ecNumber>
    </recommendedName>
    <alternativeName>
        <fullName evidence="9">2'-O-ribose RNA methyltransferase TRM7 homolog</fullName>
    </alternativeName>
</protein>
<dbReference type="HAMAP" id="MF_01547">
    <property type="entry name" value="RNA_methyltr_E"/>
    <property type="match status" value="1"/>
</dbReference>
<reference evidence="12" key="2">
    <citation type="submission" date="2007-04" db="EMBL/GenBank/DDBJ databases">
        <title>The genome of the human body louse.</title>
        <authorList>
            <consortium name="The Human Body Louse Genome Consortium"/>
            <person name="Kirkness E."/>
            <person name="Walenz B."/>
            <person name="Hass B."/>
            <person name="Bruggner R."/>
            <person name="Strausberg R."/>
        </authorList>
    </citation>
    <scope>NUCLEOTIDE SEQUENCE</scope>
    <source>
        <strain evidence="12">USDA</strain>
    </source>
</reference>
<accession>E0VHU2</accession>
<evidence type="ECO:0000313" key="12">
    <source>
        <dbReference type="EMBL" id="EEB12865.1"/>
    </source>
</evidence>
<feature type="compositionally biased region" description="Basic and acidic residues" evidence="10">
    <location>
        <begin position="279"/>
        <end position="288"/>
    </location>
</feature>
<sequence length="334" mass="37640">MGKTSKDKRDIYYRLAKEEGWRARSAFKLLQINEEFNIFENVTRVVDLWSQVLSRKLYGKDMSKSVDSNQKLSNDTIIVAVDLQPMAPLPGVIQIQGDITKLSTAKQIIEHFSGSPAQLVVCDGAPDVTGLHDIDEFVQSQLLLAAFNITSHILMKGGTFVAKIFRGKDITLIYSQLKIFFKFVTVAKPRSSRNSSIEAFVVCQNYQPPNDYVPNMNNPLLGESYNDQNQLIGSNRFIVPFMACGDLNGFDSDATYSLNIDGQKSYEYHKPTQEPIDPPYKKSVELRRQQKLQKPESSQCQEVKSSDDSQALAKNLINEFFVLSVNSSKNESEN</sequence>
<evidence type="ECO:0000256" key="8">
    <source>
        <dbReference type="ARBA" id="ARBA00048902"/>
    </source>
</evidence>
<comment type="caution">
    <text evidence="9">Lacks conserved residue(s) required for the propagation of feature annotation.</text>
</comment>
<evidence type="ECO:0000256" key="3">
    <source>
        <dbReference type="ARBA" id="ARBA00022490"/>
    </source>
</evidence>
<dbReference type="InterPro" id="IPR029063">
    <property type="entry name" value="SAM-dependent_MTases_sf"/>
</dbReference>
<evidence type="ECO:0000256" key="4">
    <source>
        <dbReference type="ARBA" id="ARBA00022603"/>
    </source>
</evidence>
<dbReference type="Proteomes" id="UP000009046">
    <property type="component" value="Unassembled WGS sequence"/>
</dbReference>
<evidence type="ECO:0000256" key="7">
    <source>
        <dbReference type="ARBA" id="ARBA00022694"/>
    </source>
</evidence>
<evidence type="ECO:0000256" key="5">
    <source>
        <dbReference type="ARBA" id="ARBA00022679"/>
    </source>
</evidence>
<keyword evidence="7 9" id="KW-0819">tRNA processing</keyword>
<dbReference type="FunCoup" id="E0VHU2">
    <property type="interactions" value="2160"/>
</dbReference>
<dbReference type="OrthoDB" id="289250at2759"/>
<dbReference type="HAMAP" id="MF_03162">
    <property type="entry name" value="RNA_methyltr_E_TRM7"/>
    <property type="match status" value="1"/>
</dbReference>
<keyword evidence="3 9" id="KW-0963">Cytoplasm</keyword>
<dbReference type="PANTHER" id="PTHR10920">
    <property type="entry name" value="RIBOSOMAL RNA METHYLTRANSFERASE"/>
    <property type="match status" value="1"/>
</dbReference>
<feature type="active site" description="Proton acceptor" evidence="9">
    <location>
        <position position="163"/>
    </location>
</feature>
<dbReference type="GO" id="GO:0106340">
    <property type="term" value="F:tRNA (guanosine(34)-2'-O)-methyltransferase activity"/>
    <property type="evidence" value="ECO:0007669"/>
    <property type="project" value="UniProtKB-ARBA"/>
</dbReference>
<organism>
    <name type="scientific">Pediculus humanus subsp. corporis</name>
    <name type="common">Body louse</name>
    <dbReference type="NCBI Taxonomy" id="121224"/>
    <lineage>
        <taxon>Eukaryota</taxon>
        <taxon>Metazoa</taxon>
        <taxon>Ecdysozoa</taxon>
        <taxon>Arthropoda</taxon>
        <taxon>Hexapoda</taxon>
        <taxon>Insecta</taxon>
        <taxon>Pterygota</taxon>
        <taxon>Neoptera</taxon>
        <taxon>Paraneoptera</taxon>
        <taxon>Psocodea</taxon>
        <taxon>Troctomorpha</taxon>
        <taxon>Phthiraptera</taxon>
        <taxon>Anoplura</taxon>
        <taxon>Pediculidae</taxon>
        <taxon>Pediculus</taxon>
    </lineage>
</organism>
<proteinExistence type="inferred from homology"/>
<comment type="subcellular location">
    <subcellularLocation>
        <location evidence="2 9">Cytoplasm</location>
    </subcellularLocation>
    <subcellularLocation>
        <location evidence="1">Nucleus</location>
    </subcellularLocation>
</comment>
<dbReference type="SUPFAM" id="SSF53335">
    <property type="entry name" value="S-adenosyl-L-methionine-dependent methyltransferases"/>
    <property type="match status" value="1"/>
</dbReference>
<dbReference type="KEGG" id="phu:Phum_PHUM211020"/>
<dbReference type="InterPro" id="IPR015507">
    <property type="entry name" value="rRNA-MeTfrase_E"/>
</dbReference>
<feature type="region of interest" description="Disordered" evidence="10">
    <location>
        <begin position="267"/>
        <end position="308"/>
    </location>
</feature>
<dbReference type="GO" id="GO:0002181">
    <property type="term" value="P:cytoplasmic translation"/>
    <property type="evidence" value="ECO:0007669"/>
    <property type="project" value="UniProtKB-UniRule"/>
</dbReference>
<dbReference type="EMBL" id="DS235171">
    <property type="protein sequence ID" value="EEB12865.1"/>
    <property type="molecule type" value="Genomic_DNA"/>
</dbReference>